<sequence>MRIADYLGLADRSERVLALIRFDDDTPLAVGTRDGVVKRIVPSSLAARPELEIISLKPKDGVVGAASAPDDAELVFVTSDARLLHFSASSVRPQGAAAGGMAGVKLASGAEVVSFTTVTSPEEAVAVTVSGSEGTLAGADAGRAKVSAFTEYPGKGRATGGVRAHAFLKGEDRLRLAWVGVEPRAIGTDGAARQLPAPGAKRDASGQPLDAVIGSVGTAIG</sequence>
<dbReference type="EMBL" id="AP027728">
    <property type="protein sequence ID" value="BDZ38191.1"/>
    <property type="molecule type" value="Genomic_DNA"/>
</dbReference>
<keyword evidence="2" id="KW-1185">Reference proteome</keyword>
<evidence type="ECO:0000313" key="2">
    <source>
        <dbReference type="Proteomes" id="UP001321543"/>
    </source>
</evidence>
<dbReference type="Gene3D" id="2.120.10.90">
    <property type="entry name" value="DNA gyrase/topoisomerase IV, subunit A, C-terminal"/>
    <property type="match status" value="1"/>
</dbReference>
<dbReference type="InterPro" id="IPR035516">
    <property type="entry name" value="Gyrase/topoIV_suA_C"/>
</dbReference>
<dbReference type="InterPro" id="IPR050220">
    <property type="entry name" value="Type_II_DNA_Topoisomerases"/>
</dbReference>
<gene>
    <name evidence="1" type="ORF">GCM10025863_08050</name>
</gene>
<dbReference type="InterPro" id="IPR006691">
    <property type="entry name" value="GyrA/parC_rep"/>
</dbReference>
<evidence type="ECO:0000313" key="1">
    <source>
        <dbReference type="EMBL" id="BDZ38191.1"/>
    </source>
</evidence>
<reference evidence="2" key="1">
    <citation type="journal article" date="2019" name="Int. J. Syst. Evol. Microbiol.">
        <title>The Global Catalogue of Microorganisms (GCM) 10K type strain sequencing project: providing services to taxonomists for standard genome sequencing and annotation.</title>
        <authorList>
            <consortium name="The Broad Institute Genomics Platform"/>
            <consortium name="The Broad Institute Genome Sequencing Center for Infectious Disease"/>
            <person name="Wu L."/>
            <person name="Ma J."/>
        </authorList>
    </citation>
    <scope>NUCLEOTIDE SEQUENCE [LARGE SCALE GENOMIC DNA]</scope>
    <source>
        <strain evidence="2">NBRC 106310</strain>
    </source>
</reference>
<dbReference type="SUPFAM" id="SSF101904">
    <property type="entry name" value="GyrA/ParC C-terminal domain-like"/>
    <property type="match status" value="1"/>
</dbReference>
<organism evidence="1 2">
    <name type="scientific">Microbacterium suwonense</name>
    <dbReference type="NCBI Taxonomy" id="683047"/>
    <lineage>
        <taxon>Bacteria</taxon>
        <taxon>Bacillati</taxon>
        <taxon>Actinomycetota</taxon>
        <taxon>Actinomycetes</taxon>
        <taxon>Micrococcales</taxon>
        <taxon>Microbacteriaceae</taxon>
        <taxon>Microbacterium</taxon>
    </lineage>
</organism>
<proteinExistence type="predicted"/>
<dbReference type="PANTHER" id="PTHR43493">
    <property type="entry name" value="DNA GYRASE/TOPOISOMERASE SUBUNIT A"/>
    <property type="match status" value="1"/>
</dbReference>
<dbReference type="Pfam" id="PF03989">
    <property type="entry name" value="DNA_gyraseA_C"/>
    <property type="match status" value="2"/>
</dbReference>
<accession>A0ABN6X395</accession>
<evidence type="ECO:0008006" key="3">
    <source>
        <dbReference type="Google" id="ProtNLM"/>
    </source>
</evidence>
<name>A0ABN6X395_9MICO</name>
<protein>
    <recommendedName>
        <fullName evidence="3">DNA gyrase subunit A</fullName>
    </recommendedName>
</protein>
<dbReference type="PANTHER" id="PTHR43493:SF5">
    <property type="entry name" value="DNA GYRASE SUBUNIT A, CHLOROPLASTIC_MITOCHONDRIAL"/>
    <property type="match status" value="1"/>
</dbReference>
<dbReference type="Proteomes" id="UP001321543">
    <property type="component" value="Chromosome"/>
</dbReference>